<dbReference type="EC" id="2.3.1.179" evidence="6"/>
<dbReference type="InterPro" id="IPR014031">
    <property type="entry name" value="Ketoacyl_synth_C"/>
</dbReference>
<evidence type="ECO:0000313" key="6">
    <source>
        <dbReference type="EMBL" id="TWT70356.1"/>
    </source>
</evidence>
<dbReference type="InterPro" id="IPR016039">
    <property type="entry name" value="Thiolase-like"/>
</dbReference>
<dbReference type="InterPro" id="IPR000794">
    <property type="entry name" value="Beta-ketoacyl_synthase"/>
</dbReference>
<feature type="domain" description="Beta-ketoacyl synthase-like N-terminal" evidence="4">
    <location>
        <begin position="4"/>
        <end position="273"/>
    </location>
</feature>
<dbReference type="AlphaFoldDB" id="A0A5C5Y3L2"/>
<dbReference type="EMBL" id="SJPL01000001">
    <property type="protein sequence ID" value="TWT70356.1"/>
    <property type="molecule type" value="Genomic_DNA"/>
</dbReference>
<reference evidence="6 7" key="1">
    <citation type="submission" date="2019-02" db="EMBL/GenBank/DDBJ databases">
        <title>Deep-cultivation of Planctomycetes and their phenomic and genomic characterization uncovers novel biology.</title>
        <authorList>
            <person name="Wiegand S."/>
            <person name="Jogler M."/>
            <person name="Boedeker C."/>
            <person name="Pinto D."/>
            <person name="Vollmers J."/>
            <person name="Rivas-Marin E."/>
            <person name="Kohn T."/>
            <person name="Peeters S.H."/>
            <person name="Heuer A."/>
            <person name="Rast P."/>
            <person name="Oberbeckmann S."/>
            <person name="Bunk B."/>
            <person name="Jeske O."/>
            <person name="Meyerdierks A."/>
            <person name="Storesund J.E."/>
            <person name="Kallscheuer N."/>
            <person name="Luecker S."/>
            <person name="Lage O.M."/>
            <person name="Pohl T."/>
            <person name="Merkel B.J."/>
            <person name="Hornburger P."/>
            <person name="Mueller R.-W."/>
            <person name="Bruemmer F."/>
            <person name="Labrenz M."/>
            <person name="Spormann A.M."/>
            <person name="Op Den Camp H."/>
            <person name="Overmann J."/>
            <person name="Amann R."/>
            <person name="Jetten M.S.M."/>
            <person name="Mascher T."/>
            <person name="Medema M.H."/>
            <person name="Devos D.P."/>
            <person name="Kaster A.-K."/>
            <person name="Ovreas L."/>
            <person name="Rohde M."/>
            <person name="Galperin M.Y."/>
            <person name="Jogler C."/>
        </authorList>
    </citation>
    <scope>NUCLEOTIDE SEQUENCE [LARGE SCALE GENOMIC DNA]</scope>
    <source>
        <strain evidence="6 7">Pan14r</strain>
    </source>
</reference>
<comment type="caution">
    <text evidence="6">The sequence shown here is derived from an EMBL/GenBank/DDBJ whole genome shotgun (WGS) entry which is preliminary data.</text>
</comment>
<comment type="similarity">
    <text evidence="1 3">Belongs to the thiolase-like superfamily. Beta-ketoacyl-ACP synthases family.</text>
</comment>
<dbReference type="OrthoDB" id="292158at2"/>
<feature type="domain" description="Beta-ketoacyl synthase C-terminal" evidence="5">
    <location>
        <begin position="317"/>
        <end position="390"/>
    </location>
</feature>
<dbReference type="GO" id="GO:0005829">
    <property type="term" value="C:cytosol"/>
    <property type="evidence" value="ECO:0007669"/>
    <property type="project" value="TreeGrafter"/>
</dbReference>
<dbReference type="Proteomes" id="UP000317238">
    <property type="component" value="Unassembled WGS sequence"/>
</dbReference>
<dbReference type="Pfam" id="PF02801">
    <property type="entry name" value="Ketoacyl-synt_C"/>
    <property type="match status" value="1"/>
</dbReference>
<dbReference type="PANTHER" id="PTHR11712">
    <property type="entry name" value="POLYKETIDE SYNTHASE-RELATED"/>
    <property type="match status" value="1"/>
</dbReference>
<organism evidence="6 7">
    <name type="scientific">Crateriforma conspicua</name>
    <dbReference type="NCBI Taxonomy" id="2527996"/>
    <lineage>
        <taxon>Bacteria</taxon>
        <taxon>Pseudomonadati</taxon>
        <taxon>Planctomycetota</taxon>
        <taxon>Planctomycetia</taxon>
        <taxon>Planctomycetales</taxon>
        <taxon>Planctomycetaceae</taxon>
        <taxon>Crateriforma</taxon>
    </lineage>
</organism>
<evidence type="ECO:0000256" key="3">
    <source>
        <dbReference type="RuleBase" id="RU003694"/>
    </source>
</evidence>
<gene>
    <name evidence="6" type="primary">fabF_2</name>
    <name evidence="6" type="ORF">Pan14r_26610</name>
</gene>
<evidence type="ECO:0000256" key="2">
    <source>
        <dbReference type="ARBA" id="ARBA00022679"/>
    </source>
</evidence>
<evidence type="ECO:0000256" key="1">
    <source>
        <dbReference type="ARBA" id="ARBA00008467"/>
    </source>
</evidence>
<dbReference type="SUPFAM" id="SSF53901">
    <property type="entry name" value="Thiolase-like"/>
    <property type="match status" value="2"/>
</dbReference>
<dbReference type="Gene3D" id="3.40.47.10">
    <property type="match status" value="2"/>
</dbReference>
<accession>A0A5C5Y3L2</accession>
<dbReference type="GO" id="GO:0006633">
    <property type="term" value="P:fatty acid biosynthetic process"/>
    <property type="evidence" value="ECO:0007669"/>
    <property type="project" value="TreeGrafter"/>
</dbReference>
<sequence length="431" mass="45240">MPQSDVFITGIGIISPVGLGRSDYWTGLTTGRSGIRSLIEREDDGAKPTPDQAQQPFWIGAPVTGFDAKQYVRPRKALKVMCREIQTAFAASQLAMDDSGWSDRLPADDDGDIASDRVATVFGSEMLYGSPNEMIKAVEDCRDEDGQIREADFGRSAMKGIMPLWMLKYLPNMPACQIGIAINAQGPNNTLVLGDVSGPAAVIESMSCLNRGIADLVICGAAGTRINSTRLLYRHDLPAFAPESAVTFPCDPLQCNAGVIGGEGSVAFTLETADSMAKRDAEPIVRITGIASRFSPADSMKQRDRTSKRCASAGRGSSTAIRNAIDAALSQAGRTESDIGGVVSHAMGDPSMDAAENDALKGHLADCPRIEPMRLIGHTGAASGSFAIATGACWLADAGRGDGFPGSPDGDVLCLAHTSEGSAVASILSRP</sequence>
<evidence type="ECO:0000259" key="5">
    <source>
        <dbReference type="Pfam" id="PF02801"/>
    </source>
</evidence>
<keyword evidence="6" id="KW-0012">Acyltransferase</keyword>
<protein>
    <submittedName>
        <fullName evidence="6">3-oxoacyl-[acyl-carrier-protein] synthase 2</fullName>
        <ecNumber evidence="6">2.3.1.179</ecNumber>
    </submittedName>
</protein>
<dbReference type="GO" id="GO:0004315">
    <property type="term" value="F:3-oxoacyl-[acyl-carrier-protein] synthase activity"/>
    <property type="evidence" value="ECO:0007669"/>
    <property type="project" value="UniProtKB-EC"/>
</dbReference>
<keyword evidence="2 3" id="KW-0808">Transferase</keyword>
<evidence type="ECO:0000313" key="7">
    <source>
        <dbReference type="Proteomes" id="UP000317238"/>
    </source>
</evidence>
<dbReference type="PANTHER" id="PTHR11712:SF336">
    <property type="entry name" value="3-OXOACYL-[ACYL-CARRIER-PROTEIN] SYNTHASE, MITOCHONDRIAL"/>
    <property type="match status" value="1"/>
</dbReference>
<evidence type="ECO:0000259" key="4">
    <source>
        <dbReference type="Pfam" id="PF00109"/>
    </source>
</evidence>
<name>A0A5C5Y3L2_9PLAN</name>
<keyword evidence="7" id="KW-1185">Reference proteome</keyword>
<dbReference type="RefSeq" id="WP_146439290.1">
    <property type="nucleotide sequence ID" value="NZ_SJPL01000001.1"/>
</dbReference>
<dbReference type="InterPro" id="IPR014030">
    <property type="entry name" value="Ketoacyl_synth_N"/>
</dbReference>
<proteinExistence type="inferred from homology"/>
<dbReference type="Pfam" id="PF00109">
    <property type="entry name" value="ketoacyl-synt"/>
    <property type="match status" value="1"/>
</dbReference>